<proteinExistence type="predicted"/>
<name>A0A7W7RAY2_KITKI</name>
<evidence type="ECO:0000313" key="2">
    <source>
        <dbReference type="Proteomes" id="UP000540506"/>
    </source>
</evidence>
<accession>A0A7W7RAY2</accession>
<evidence type="ECO:0000313" key="1">
    <source>
        <dbReference type="EMBL" id="MBB4928584.1"/>
    </source>
</evidence>
<reference evidence="1 2" key="1">
    <citation type="submission" date="2020-08" db="EMBL/GenBank/DDBJ databases">
        <title>Sequencing the genomes of 1000 actinobacteria strains.</title>
        <authorList>
            <person name="Klenk H.-P."/>
        </authorList>
    </citation>
    <scope>NUCLEOTIDE SEQUENCE [LARGE SCALE GENOMIC DNA]</scope>
    <source>
        <strain evidence="1 2">DSM 41654</strain>
    </source>
</reference>
<dbReference type="EMBL" id="JACHJV010000003">
    <property type="protein sequence ID" value="MBB4928584.1"/>
    <property type="molecule type" value="Genomic_DNA"/>
</dbReference>
<protein>
    <recommendedName>
        <fullName evidence="3">Integrase</fullName>
    </recommendedName>
</protein>
<keyword evidence="2" id="KW-1185">Reference proteome</keyword>
<dbReference type="Proteomes" id="UP000540506">
    <property type="component" value="Unassembled WGS sequence"/>
</dbReference>
<comment type="caution">
    <text evidence="1">The sequence shown here is derived from an EMBL/GenBank/DDBJ whole genome shotgun (WGS) entry which is preliminary data.</text>
</comment>
<dbReference type="AlphaFoldDB" id="A0A7W7RAY2"/>
<evidence type="ECO:0008006" key="3">
    <source>
        <dbReference type="Google" id="ProtNLM"/>
    </source>
</evidence>
<organism evidence="1 2">
    <name type="scientific">Kitasatospora kifunensis</name>
    <name type="common">Streptomyces kifunensis</name>
    <dbReference type="NCBI Taxonomy" id="58351"/>
    <lineage>
        <taxon>Bacteria</taxon>
        <taxon>Bacillati</taxon>
        <taxon>Actinomycetota</taxon>
        <taxon>Actinomycetes</taxon>
        <taxon>Kitasatosporales</taxon>
        <taxon>Streptomycetaceae</taxon>
        <taxon>Kitasatospora</taxon>
    </lineage>
</organism>
<gene>
    <name evidence="1" type="ORF">FHR34_007681</name>
</gene>
<sequence length="169" mass="18945">MLNLAPGSQPRLNGVEWTVDVIEPQKGRFTLSDGEGRSEIRPIRWLVHHPDARPATTAASLARPVDTGQSRSLADLTADQLERARIRAEHVMEVTTGFRDGRADRARPAYDPATTTLGQRRAAKVAECEAMPRHEAARLGATLVTLRMLIRRSTSRYRWDGRPTTRRLK</sequence>